<name>A0A1G6BAY6_EUBOX</name>
<organism evidence="2 3">
    <name type="scientific">Eubacterium oxidoreducens</name>
    <dbReference type="NCBI Taxonomy" id="1732"/>
    <lineage>
        <taxon>Bacteria</taxon>
        <taxon>Bacillati</taxon>
        <taxon>Bacillota</taxon>
        <taxon>Clostridia</taxon>
        <taxon>Eubacteriales</taxon>
        <taxon>Eubacteriaceae</taxon>
        <taxon>Eubacterium</taxon>
    </lineage>
</organism>
<dbReference type="OrthoDB" id="1828236at2"/>
<evidence type="ECO:0000313" key="3">
    <source>
        <dbReference type="Proteomes" id="UP000199228"/>
    </source>
</evidence>
<evidence type="ECO:0000256" key="1">
    <source>
        <dbReference type="SAM" id="Phobius"/>
    </source>
</evidence>
<keyword evidence="1" id="KW-0812">Transmembrane</keyword>
<gene>
    <name evidence="2" type="ORF">SAMN02910417_01308</name>
</gene>
<feature type="transmembrane region" description="Helical" evidence="1">
    <location>
        <begin position="6"/>
        <end position="25"/>
    </location>
</feature>
<evidence type="ECO:0000313" key="2">
    <source>
        <dbReference type="EMBL" id="SDB17822.1"/>
    </source>
</evidence>
<dbReference type="RefSeq" id="WP_090173455.1">
    <property type="nucleotide sequence ID" value="NZ_FMXR01000009.1"/>
</dbReference>
<accession>A0A1G6BAY6</accession>
<keyword evidence="1" id="KW-1133">Transmembrane helix</keyword>
<dbReference type="Proteomes" id="UP000199228">
    <property type="component" value="Unassembled WGS sequence"/>
</dbReference>
<proteinExistence type="predicted"/>
<reference evidence="2 3" key="1">
    <citation type="submission" date="2016-10" db="EMBL/GenBank/DDBJ databases">
        <authorList>
            <person name="de Groot N.N."/>
        </authorList>
    </citation>
    <scope>NUCLEOTIDE SEQUENCE [LARGE SCALE GENOMIC DNA]</scope>
    <source>
        <strain evidence="2 3">DSM 3217</strain>
    </source>
</reference>
<keyword evidence="1" id="KW-0472">Membrane</keyword>
<dbReference type="EMBL" id="FMXR01000009">
    <property type="protein sequence ID" value="SDB17822.1"/>
    <property type="molecule type" value="Genomic_DNA"/>
</dbReference>
<dbReference type="AlphaFoldDB" id="A0A1G6BAY6"/>
<sequence length="148" mass="16560">MSPAIIAMIIIIAALVVVIIVLTILGKRAQRKRDEQQVEIDKVAQTYSMLIIDKKKMKLRDAGFPQFVLDQVPKRMLGRKIPIVKAKIGPKISSFICEPDIFDMVPVKKEIKGTVSGLYLTGVKGLRGALETPEKKQGFIDRLFNGRK</sequence>
<dbReference type="STRING" id="1732.SAMN02910417_01308"/>
<protein>
    <submittedName>
        <fullName evidence="2">Uncharacterized protein</fullName>
    </submittedName>
</protein>
<keyword evidence="3" id="KW-1185">Reference proteome</keyword>